<dbReference type="RefSeq" id="XP_008310847.1">
    <property type="nucleotide sequence ID" value="XM_008312625.3"/>
</dbReference>
<dbReference type="OrthoDB" id="10263316at2759"/>
<evidence type="ECO:0000313" key="3">
    <source>
        <dbReference type="Proteomes" id="UP000265120"/>
    </source>
</evidence>
<dbReference type="GeneTree" id="ENSGT00640000091565"/>
<proteinExistence type="predicted"/>
<dbReference type="GeneID" id="103380607"/>
<dbReference type="OMA" id="QTHERNA"/>
<organism evidence="2 3">
    <name type="scientific">Cynoglossus semilaevis</name>
    <name type="common">Tongue sole</name>
    <dbReference type="NCBI Taxonomy" id="244447"/>
    <lineage>
        <taxon>Eukaryota</taxon>
        <taxon>Metazoa</taxon>
        <taxon>Chordata</taxon>
        <taxon>Craniata</taxon>
        <taxon>Vertebrata</taxon>
        <taxon>Euteleostomi</taxon>
        <taxon>Actinopterygii</taxon>
        <taxon>Neopterygii</taxon>
        <taxon>Teleostei</taxon>
        <taxon>Neoteleostei</taxon>
        <taxon>Acanthomorphata</taxon>
        <taxon>Carangaria</taxon>
        <taxon>Pleuronectiformes</taxon>
        <taxon>Pleuronectoidei</taxon>
        <taxon>Cynoglossidae</taxon>
        <taxon>Cynoglossinae</taxon>
        <taxon>Cynoglossus</taxon>
    </lineage>
</organism>
<dbReference type="Proteomes" id="UP000265120">
    <property type="component" value="Chromosome 7"/>
</dbReference>
<name>A0A3P8WBW7_CYNSE</name>
<reference evidence="2" key="2">
    <citation type="submission" date="2025-08" db="UniProtKB">
        <authorList>
            <consortium name="Ensembl"/>
        </authorList>
    </citation>
    <scope>IDENTIFICATION</scope>
</reference>
<dbReference type="PANTHER" id="PTHR48421:SF1">
    <property type="entry name" value="MYCBP-ASSOCIATED PROTEIN"/>
    <property type="match status" value="1"/>
</dbReference>
<dbReference type="AlphaFoldDB" id="A0A3P8WBW7"/>
<reference evidence="2 3" key="1">
    <citation type="journal article" date="2014" name="Nat. Genet.">
        <title>Whole-genome sequence of a flatfish provides insights into ZW sex chromosome evolution and adaptation to a benthic lifestyle.</title>
        <authorList>
            <person name="Chen S."/>
            <person name="Zhang G."/>
            <person name="Shao C."/>
            <person name="Huang Q."/>
            <person name="Liu G."/>
            <person name="Zhang P."/>
            <person name="Song W."/>
            <person name="An N."/>
            <person name="Chalopin D."/>
            <person name="Volff J.N."/>
            <person name="Hong Y."/>
            <person name="Li Q."/>
            <person name="Sha Z."/>
            <person name="Zhou H."/>
            <person name="Xie M."/>
            <person name="Yu Q."/>
            <person name="Liu Y."/>
            <person name="Xiang H."/>
            <person name="Wang N."/>
            <person name="Wu K."/>
            <person name="Yang C."/>
            <person name="Zhou Q."/>
            <person name="Liao X."/>
            <person name="Yang L."/>
            <person name="Hu Q."/>
            <person name="Zhang J."/>
            <person name="Meng L."/>
            <person name="Jin L."/>
            <person name="Tian Y."/>
            <person name="Lian J."/>
            <person name="Yang J."/>
            <person name="Miao G."/>
            <person name="Liu S."/>
            <person name="Liang Z."/>
            <person name="Yan F."/>
            <person name="Li Y."/>
            <person name="Sun B."/>
            <person name="Zhang H."/>
            <person name="Zhang J."/>
            <person name="Zhu Y."/>
            <person name="Du M."/>
            <person name="Zhao Y."/>
            <person name="Schartl M."/>
            <person name="Tang Q."/>
            <person name="Wang J."/>
        </authorList>
    </citation>
    <scope>NUCLEOTIDE SEQUENCE</scope>
</reference>
<dbReference type="STRING" id="244447.ENSCSEP00000024958"/>
<dbReference type="Pfam" id="PF14646">
    <property type="entry name" value="MYCBPAP"/>
    <property type="match status" value="1"/>
</dbReference>
<dbReference type="InterPro" id="IPR032707">
    <property type="entry name" value="MYCBPAP"/>
</dbReference>
<sequence length="729" mass="84271">MFIFCFFSTGNMNHQIVLLMEGEVKKNTENRKRNFKSLRSSEVQGLQLDEEGMILPHSILGSLEDFKSYLETQGDTELVKRIPKKEPRFKAVKSGCGVPSFQTHERNALQNWQTHMKHRRQQQEHLSDVLHKPVNTLLLNQANHFRYVQEQREYIYQVKPLTQTGCSHCAGSEFWKLPQKYGDEITGISATLTRREKGRLRPITRVGQPASICLEAGTESLRPSSHSWQQSLYLHRQYQKLEQFFKKTKKPVFSGLEVIGKSSCSSLSHGSPLKKETEENEFRNEDEENEDKPQSEESQPFLRIPALRFFGHPSHWTGNTAAYKEEVGISVTIIFEALAGKIATSSLEMHNVGSTGIFYSWQQLPLTKRFNTLHSQPNNVNFYFDSSSRVILPAEIQHLEFMFKAEHPGVKTEVWQLNTHPLLLQGASIKVTLKGTSLYQDTSADQRLFIEAKLENKVKVKICQCIVNEIVHGVRSRERPNSPANWFKTEEQLFIEKNPKLHYLCQPVEDLAELWHQINPDHVWDLSVDTLEGILLALPVEGSPQNLDTKEAILTRFNSLLFKLSEPVQIKHWHLSATVKVRQLWIALLDSMPDEALWLRNLLGLPENKLWAKDESYYCDADLICDDERNDKKATTKAERTRRKTKKRDDAGKRAREKHAKDSQTDVESVDQQSIDDHNWEIKALGIYLRLLHIRVYVWMENLVETLCSLIDKEDEEDTLNFNNFSLRL</sequence>
<protein>
    <submittedName>
        <fullName evidence="2">MYCBP-associated protein</fullName>
    </submittedName>
</protein>
<evidence type="ECO:0000256" key="1">
    <source>
        <dbReference type="SAM" id="MobiDB-lite"/>
    </source>
</evidence>
<dbReference type="KEGG" id="csem:103380607"/>
<dbReference type="InParanoid" id="A0A3P8WBW7"/>
<accession>A0A3P8WBW7</accession>
<feature type="compositionally biased region" description="Basic and acidic residues" evidence="1">
    <location>
        <begin position="273"/>
        <end position="283"/>
    </location>
</feature>
<feature type="region of interest" description="Disordered" evidence="1">
    <location>
        <begin position="263"/>
        <end position="299"/>
    </location>
</feature>
<dbReference type="PANTHER" id="PTHR48421">
    <property type="entry name" value="MYCBP-ASSOCIATED PROTEIN"/>
    <property type="match status" value="1"/>
</dbReference>
<evidence type="ECO:0000313" key="2">
    <source>
        <dbReference type="Ensembl" id="ENSCSEP00000024958.1"/>
    </source>
</evidence>
<dbReference type="Ensembl" id="ENSCSET00000025290.1">
    <property type="protein sequence ID" value="ENSCSEP00000024958.1"/>
    <property type="gene ID" value="ENSCSEG00000015941.1"/>
</dbReference>
<feature type="compositionally biased region" description="Basic and acidic residues" evidence="1">
    <location>
        <begin position="647"/>
        <end position="664"/>
    </location>
</feature>
<keyword evidence="3" id="KW-1185">Reference proteome</keyword>
<reference evidence="2" key="3">
    <citation type="submission" date="2025-09" db="UniProtKB">
        <authorList>
            <consortium name="Ensembl"/>
        </authorList>
    </citation>
    <scope>IDENTIFICATION</scope>
</reference>
<feature type="region of interest" description="Disordered" evidence="1">
    <location>
        <begin position="634"/>
        <end position="670"/>
    </location>
</feature>
<dbReference type="FunCoup" id="A0A3P8WBW7">
    <property type="interactions" value="70"/>
</dbReference>